<keyword evidence="1" id="KW-0812">Transmembrane</keyword>
<reference evidence="2" key="1">
    <citation type="journal article" date="2021" name="Proc. Natl. Acad. Sci. U.S.A.">
        <title>A Catalog of Tens of Thousands of Viruses from Human Metagenomes Reveals Hidden Associations with Chronic Diseases.</title>
        <authorList>
            <person name="Tisza M.J."/>
            <person name="Buck C.B."/>
        </authorList>
    </citation>
    <scope>NUCLEOTIDE SEQUENCE</scope>
    <source>
        <strain evidence="2">CtCo31</strain>
    </source>
</reference>
<evidence type="ECO:0000256" key="1">
    <source>
        <dbReference type="SAM" id="Phobius"/>
    </source>
</evidence>
<keyword evidence="1" id="KW-0472">Membrane</keyword>
<organism evidence="2">
    <name type="scientific">Myoviridae sp. ctCo31</name>
    <dbReference type="NCBI Taxonomy" id="2825053"/>
    <lineage>
        <taxon>Viruses</taxon>
        <taxon>Duplodnaviria</taxon>
        <taxon>Heunggongvirae</taxon>
        <taxon>Uroviricota</taxon>
        <taxon>Caudoviricetes</taxon>
    </lineage>
</organism>
<dbReference type="EMBL" id="BK016109">
    <property type="protein sequence ID" value="DAF95616.1"/>
    <property type="molecule type" value="Genomic_DNA"/>
</dbReference>
<proteinExistence type="predicted"/>
<feature type="transmembrane region" description="Helical" evidence="1">
    <location>
        <begin position="12"/>
        <end position="35"/>
    </location>
</feature>
<accession>A0A8S5UMA8</accession>
<keyword evidence="1" id="KW-1133">Transmembrane helix</keyword>
<evidence type="ECO:0000313" key="2">
    <source>
        <dbReference type="EMBL" id="DAF95616.1"/>
    </source>
</evidence>
<protein>
    <submittedName>
        <fullName evidence="2">Uncharacterized protein</fullName>
    </submittedName>
</protein>
<name>A0A8S5UMA8_9CAUD</name>
<sequence>MQIIYSKSSLRVSLRSIQMLLLQFLMPMLTVLALLKF</sequence>